<gene>
    <name evidence="2" type="ORF">GCM10022226_56630</name>
</gene>
<evidence type="ECO:0000313" key="2">
    <source>
        <dbReference type="EMBL" id="GAA3828478.1"/>
    </source>
</evidence>
<sequence length="329" mass="36565">MGDHVLQQWGLDVHADAVYRLVLTQQDWGIAEIAQELGISETEVRHTIDRLVELSLLHRSSGALRASSPSVAFHSLLRRQRAELLRRQEELVTAEDAVNRLISEYSELRGAGARHECDQLDSMDAVRARIETLAYRAKSECLSLMPGGAQSLESLQASRPLDDMLLEREVSVRTVYMDSAGNDPHTVAYARWLIQRGGEVRTTPTLPLRTVIFDCEVALIPLDPHCSGKGAVEVSGEGILTALVALFDHVWGSAIPFGTNQRPRADSITRQERELLRILAQGFTDEAASKKLGIGLRTHRRMVAELMERLGARSRFEAGVKAMERGWLA</sequence>
<protein>
    <recommendedName>
        <fullName evidence="1">HTH luxR-type domain-containing protein</fullName>
    </recommendedName>
</protein>
<dbReference type="CDD" id="cd06170">
    <property type="entry name" value="LuxR_C_like"/>
    <property type="match status" value="1"/>
</dbReference>
<reference evidence="3" key="1">
    <citation type="journal article" date="2019" name="Int. J. Syst. Evol. Microbiol.">
        <title>The Global Catalogue of Microorganisms (GCM) 10K type strain sequencing project: providing services to taxonomists for standard genome sequencing and annotation.</title>
        <authorList>
            <consortium name="The Broad Institute Genomics Platform"/>
            <consortium name="The Broad Institute Genome Sequencing Center for Infectious Disease"/>
            <person name="Wu L."/>
            <person name="Ma J."/>
        </authorList>
    </citation>
    <scope>NUCLEOTIDE SEQUENCE [LARGE SCALE GENOMIC DNA]</scope>
    <source>
        <strain evidence="3">JCM 16908</strain>
    </source>
</reference>
<dbReference type="InterPro" id="IPR016032">
    <property type="entry name" value="Sig_transdc_resp-reg_C-effctor"/>
</dbReference>
<accession>A0ABP7IWU3</accession>
<dbReference type="Gene3D" id="1.10.10.10">
    <property type="entry name" value="Winged helix-like DNA-binding domain superfamily/Winged helix DNA-binding domain"/>
    <property type="match status" value="2"/>
</dbReference>
<dbReference type="Pfam" id="PF00196">
    <property type="entry name" value="GerE"/>
    <property type="match status" value="1"/>
</dbReference>
<keyword evidence="3" id="KW-1185">Reference proteome</keyword>
<evidence type="ECO:0000259" key="1">
    <source>
        <dbReference type="PROSITE" id="PS50043"/>
    </source>
</evidence>
<dbReference type="InterPro" id="IPR051797">
    <property type="entry name" value="TrmB-like"/>
</dbReference>
<dbReference type="SUPFAM" id="SSF46894">
    <property type="entry name" value="C-terminal effector domain of the bipartite response regulators"/>
    <property type="match status" value="1"/>
</dbReference>
<dbReference type="InterPro" id="IPR036388">
    <property type="entry name" value="WH-like_DNA-bd_sf"/>
</dbReference>
<evidence type="ECO:0000313" key="3">
    <source>
        <dbReference type="Proteomes" id="UP001500888"/>
    </source>
</evidence>
<dbReference type="SUPFAM" id="SSF46785">
    <property type="entry name" value="Winged helix' DNA-binding domain"/>
    <property type="match status" value="1"/>
</dbReference>
<dbReference type="Proteomes" id="UP001500888">
    <property type="component" value="Unassembled WGS sequence"/>
</dbReference>
<proteinExistence type="predicted"/>
<dbReference type="SMART" id="SM00421">
    <property type="entry name" value="HTH_LUXR"/>
    <property type="match status" value="1"/>
</dbReference>
<organism evidence="2 3">
    <name type="scientific">Sphaerisporangium flaviroseum</name>
    <dbReference type="NCBI Taxonomy" id="509199"/>
    <lineage>
        <taxon>Bacteria</taxon>
        <taxon>Bacillati</taxon>
        <taxon>Actinomycetota</taxon>
        <taxon>Actinomycetes</taxon>
        <taxon>Streptosporangiales</taxon>
        <taxon>Streptosporangiaceae</taxon>
        <taxon>Sphaerisporangium</taxon>
    </lineage>
</organism>
<dbReference type="PROSITE" id="PS50043">
    <property type="entry name" value="HTH_LUXR_2"/>
    <property type="match status" value="1"/>
</dbReference>
<comment type="caution">
    <text evidence="2">The sequence shown here is derived from an EMBL/GenBank/DDBJ whole genome shotgun (WGS) entry which is preliminary data.</text>
</comment>
<dbReference type="PANTHER" id="PTHR34293:SF1">
    <property type="entry name" value="HTH-TYPE TRANSCRIPTIONAL REGULATOR TRMBL2"/>
    <property type="match status" value="1"/>
</dbReference>
<dbReference type="PANTHER" id="PTHR34293">
    <property type="entry name" value="HTH-TYPE TRANSCRIPTIONAL REGULATOR TRMBL2"/>
    <property type="match status" value="1"/>
</dbReference>
<feature type="domain" description="HTH luxR-type" evidence="1">
    <location>
        <begin position="261"/>
        <end position="326"/>
    </location>
</feature>
<dbReference type="InterPro" id="IPR036390">
    <property type="entry name" value="WH_DNA-bd_sf"/>
</dbReference>
<name>A0ABP7IWU3_9ACTN</name>
<dbReference type="InterPro" id="IPR000792">
    <property type="entry name" value="Tscrpt_reg_LuxR_C"/>
</dbReference>
<dbReference type="EMBL" id="BAAAZR010000027">
    <property type="protein sequence ID" value="GAA3828478.1"/>
    <property type="molecule type" value="Genomic_DNA"/>
</dbReference>